<accession>A0A9P0H1U9</accession>
<protein>
    <submittedName>
        <fullName evidence="2">Uncharacterized protein</fullName>
    </submittedName>
</protein>
<dbReference type="EMBL" id="OV725078">
    <property type="protein sequence ID" value="CAH1394258.1"/>
    <property type="molecule type" value="Genomic_DNA"/>
</dbReference>
<feature type="compositionally biased region" description="Basic and acidic residues" evidence="1">
    <location>
        <begin position="141"/>
        <end position="162"/>
    </location>
</feature>
<organism evidence="2 3">
    <name type="scientific">Nezara viridula</name>
    <name type="common">Southern green stink bug</name>
    <name type="synonym">Cimex viridulus</name>
    <dbReference type="NCBI Taxonomy" id="85310"/>
    <lineage>
        <taxon>Eukaryota</taxon>
        <taxon>Metazoa</taxon>
        <taxon>Ecdysozoa</taxon>
        <taxon>Arthropoda</taxon>
        <taxon>Hexapoda</taxon>
        <taxon>Insecta</taxon>
        <taxon>Pterygota</taxon>
        <taxon>Neoptera</taxon>
        <taxon>Paraneoptera</taxon>
        <taxon>Hemiptera</taxon>
        <taxon>Heteroptera</taxon>
        <taxon>Panheteroptera</taxon>
        <taxon>Pentatomomorpha</taxon>
        <taxon>Pentatomoidea</taxon>
        <taxon>Pentatomidae</taxon>
        <taxon>Pentatominae</taxon>
        <taxon>Nezara</taxon>
    </lineage>
</organism>
<dbReference type="Proteomes" id="UP001152798">
    <property type="component" value="Chromosome 2"/>
</dbReference>
<dbReference type="AlphaFoldDB" id="A0A9P0H1U9"/>
<proteinExistence type="predicted"/>
<evidence type="ECO:0000313" key="3">
    <source>
        <dbReference type="Proteomes" id="UP001152798"/>
    </source>
</evidence>
<dbReference type="OrthoDB" id="7677957at2759"/>
<sequence length="162" mass="18399">MEKVSKGNRYYPSYGVSSDCEEEVNAQVYQHTYQQPGVFSGTPTSDASDATLTDSELALARDSTLLVHNGIFIETFDETQKGSNEQIEIKRNDESFFDIHLSIYHNPIVYLNWVPEDQTIYQHYYIHVLAASESGAYPEGSGRRRGPELLRSETIEDSHEDL</sequence>
<feature type="region of interest" description="Disordered" evidence="1">
    <location>
        <begin position="136"/>
        <end position="162"/>
    </location>
</feature>
<name>A0A9P0H1U9_NEZVI</name>
<reference evidence="2" key="1">
    <citation type="submission" date="2022-01" db="EMBL/GenBank/DDBJ databases">
        <authorList>
            <person name="King R."/>
        </authorList>
    </citation>
    <scope>NUCLEOTIDE SEQUENCE</scope>
</reference>
<gene>
    <name evidence="2" type="ORF">NEZAVI_LOCUS4789</name>
</gene>
<keyword evidence="3" id="KW-1185">Reference proteome</keyword>
<evidence type="ECO:0000313" key="2">
    <source>
        <dbReference type="EMBL" id="CAH1394258.1"/>
    </source>
</evidence>
<evidence type="ECO:0000256" key="1">
    <source>
        <dbReference type="SAM" id="MobiDB-lite"/>
    </source>
</evidence>